<dbReference type="InterPro" id="IPR036380">
    <property type="entry name" value="Isochorismatase-like_sf"/>
</dbReference>
<evidence type="ECO:0000313" key="3">
    <source>
        <dbReference type="EMBL" id="WEK28784.1"/>
    </source>
</evidence>
<dbReference type="EMBL" id="CP119325">
    <property type="protein sequence ID" value="WEK28784.1"/>
    <property type="molecule type" value="Genomic_DNA"/>
</dbReference>
<proteinExistence type="predicted"/>
<feature type="domain" description="Isochorismatase-like" evidence="2">
    <location>
        <begin position="5"/>
        <end position="168"/>
    </location>
</feature>
<dbReference type="Proteomes" id="UP001216329">
    <property type="component" value="Chromosome"/>
</dbReference>
<reference evidence="3" key="1">
    <citation type="submission" date="2023-03" db="EMBL/GenBank/DDBJ databases">
        <title>Andean soil-derived lignocellulolytic bacterial consortium as a source of novel taxa and putative plastic-active enzymes.</title>
        <authorList>
            <person name="Diaz-Garcia L."/>
            <person name="Chuvochina M."/>
            <person name="Feuerriegel G."/>
            <person name="Bunk B."/>
            <person name="Sproer C."/>
            <person name="Streit W.R."/>
            <person name="Rodriguez L.M."/>
            <person name="Overmann J."/>
            <person name="Jimenez D.J."/>
        </authorList>
    </citation>
    <scope>NUCLEOTIDE SEQUENCE</scope>
    <source>
        <strain evidence="3">MAG 876</strain>
    </source>
</reference>
<dbReference type="PANTHER" id="PTHR43540">
    <property type="entry name" value="PEROXYUREIDOACRYLATE/UREIDOACRYLATE AMIDOHYDROLASE-RELATED"/>
    <property type="match status" value="1"/>
</dbReference>
<dbReference type="Pfam" id="PF00857">
    <property type="entry name" value="Isochorismatase"/>
    <property type="match status" value="1"/>
</dbReference>
<accession>A0AAJ5WFF5</accession>
<dbReference type="GO" id="GO:0016787">
    <property type="term" value="F:hydrolase activity"/>
    <property type="evidence" value="ECO:0007669"/>
    <property type="project" value="UniProtKB-KW"/>
</dbReference>
<evidence type="ECO:0000313" key="4">
    <source>
        <dbReference type="Proteomes" id="UP001216329"/>
    </source>
</evidence>
<dbReference type="CDD" id="cd00431">
    <property type="entry name" value="cysteine_hydrolases"/>
    <property type="match status" value="1"/>
</dbReference>
<dbReference type="SUPFAM" id="SSF52499">
    <property type="entry name" value="Isochorismatase-like hydrolases"/>
    <property type="match status" value="1"/>
</dbReference>
<dbReference type="PANTHER" id="PTHR43540:SF6">
    <property type="entry name" value="ISOCHORISMATASE-LIKE DOMAIN-CONTAINING PROTEIN"/>
    <property type="match status" value="1"/>
</dbReference>
<sequence>MNQDTAILLIDLQQEDSFPLPRFDNVIKNAAALIDSARSRNLPLFYTRHVNDALGRNLAFGEPVDAQGRPTTYCAGTPAIEIIDALAPQAGDVVIDKQRYSAFHGTHLAETLKDQGIKRLVVAGVLTDVCVMSSLFDAYQHDFQLVLVADCCTATTLSAHYSALFILSNWLYGLEIFSAEQLLRRWNNQPATSVLSAEPDHLAHEPEAFVQTIARFERQLAAQR</sequence>
<evidence type="ECO:0000259" key="2">
    <source>
        <dbReference type="Pfam" id="PF00857"/>
    </source>
</evidence>
<name>A0AAJ5WFF5_9PSED</name>
<evidence type="ECO:0000256" key="1">
    <source>
        <dbReference type="ARBA" id="ARBA00022801"/>
    </source>
</evidence>
<dbReference type="InterPro" id="IPR050272">
    <property type="entry name" value="Isochorismatase-like_hydrls"/>
</dbReference>
<protein>
    <submittedName>
        <fullName evidence="3">Cysteine hydrolase</fullName>
    </submittedName>
</protein>
<organism evidence="3 4">
    <name type="scientific">Candidatus Pseudomonas phytovorans</name>
    <dbReference type="NCBI Taxonomy" id="3121377"/>
    <lineage>
        <taxon>Bacteria</taxon>
        <taxon>Pseudomonadati</taxon>
        <taxon>Pseudomonadota</taxon>
        <taxon>Gammaproteobacteria</taxon>
        <taxon>Pseudomonadales</taxon>
        <taxon>Pseudomonadaceae</taxon>
        <taxon>Pseudomonas</taxon>
    </lineage>
</organism>
<dbReference type="AlphaFoldDB" id="A0AAJ5WFF5"/>
<gene>
    <name evidence="3" type="ORF">P0Y58_17920</name>
</gene>
<dbReference type="InterPro" id="IPR000868">
    <property type="entry name" value="Isochorismatase-like_dom"/>
</dbReference>
<keyword evidence="1 3" id="KW-0378">Hydrolase</keyword>
<dbReference type="Gene3D" id="3.40.50.850">
    <property type="entry name" value="Isochorismatase-like"/>
    <property type="match status" value="1"/>
</dbReference>